<proteinExistence type="predicted"/>
<dbReference type="EMBL" id="GBXM01076448">
    <property type="protein sequence ID" value="JAH32129.1"/>
    <property type="molecule type" value="Transcribed_RNA"/>
</dbReference>
<dbReference type="AlphaFoldDB" id="A0A0E9RSJ2"/>
<accession>A0A0E9RSJ2</accession>
<reference evidence="1" key="2">
    <citation type="journal article" date="2015" name="Fish Shellfish Immunol.">
        <title>Early steps in the European eel (Anguilla anguilla)-Vibrio vulnificus interaction in the gills: Role of the RtxA13 toxin.</title>
        <authorList>
            <person name="Callol A."/>
            <person name="Pajuelo D."/>
            <person name="Ebbesson L."/>
            <person name="Teles M."/>
            <person name="MacKenzie S."/>
            <person name="Amaro C."/>
        </authorList>
    </citation>
    <scope>NUCLEOTIDE SEQUENCE</scope>
</reference>
<dbReference type="EMBL" id="GBXM01073925">
    <property type="protein sequence ID" value="JAH34652.1"/>
    <property type="molecule type" value="Transcribed_RNA"/>
</dbReference>
<reference evidence="1" key="1">
    <citation type="submission" date="2014-11" db="EMBL/GenBank/DDBJ databases">
        <authorList>
            <person name="Amaro Gonzalez C."/>
        </authorList>
    </citation>
    <scope>NUCLEOTIDE SEQUENCE</scope>
</reference>
<sequence>MAKESDSFKVNNNTPPTCQHISVPKSLNSCVDICYQ</sequence>
<evidence type="ECO:0000313" key="1">
    <source>
        <dbReference type="EMBL" id="JAH32129.1"/>
    </source>
</evidence>
<organism evidence="1">
    <name type="scientific">Anguilla anguilla</name>
    <name type="common">European freshwater eel</name>
    <name type="synonym">Muraena anguilla</name>
    <dbReference type="NCBI Taxonomy" id="7936"/>
    <lineage>
        <taxon>Eukaryota</taxon>
        <taxon>Metazoa</taxon>
        <taxon>Chordata</taxon>
        <taxon>Craniata</taxon>
        <taxon>Vertebrata</taxon>
        <taxon>Euteleostomi</taxon>
        <taxon>Actinopterygii</taxon>
        <taxon>Neopterygii</taxon>
        <taxon>Teleostei</taxon>
        <taxon>Anguilliformes</taxon>
        <taxon>Anguillidae</taxon>
        <taxon>Anguilla</taxon>
    </lineage>
</organism>
<protein>
    <submittedName>
        <fullName evidence="1">Uncharacterized protein</fullName>
    </submittedName>
</protein>
<name>A0A0E9RSJ2_ANGAN</name>
<dbReference type="EMBL" id="GBXM01065031">
    <property type="protein sequence ID" value="JAH43546.1"/>
    <property type="molecule type" value="Transcribed_RNA"/>
</dbReference>